<keyword evidence="1" id="KW-0732">Signal</keyword>
<sequence>MQFTRTLAALVFAAASSSAVPTQQLAKRELGGVLICQGVNATGPCHYEVYSMQDCHDLPENLSGNAATFAPDGDNFYCYPRVGHCSDICTSPTGCTFGAVNFSSPVKYDLTSIQWNTLIQAFHCYENATSTATSR</sequence>
<feature type="chain" id="PRO_5043362455" evidence="1">
    <location>
        <begin position="20"/>
        <end position="135"/>
    </location>
</feature>
<feature type="signal peptide" evidence="1">
    <location>
        <begin position="1"/>
        <end position="19"/>
    </location>
</feature>
<evidence type="ECO:0000313" key="2">
    <source>
        <dbReference type="EMBL" id="KAK8114366.1"/>
    </source>
</evidence>
<evidence type="ECO:0000313" key="3">
    <source>
        <dbReference type="Proteomes" id="UP001392437"/>
    </source>
</evidence>
<gene>
    <name evidence="2" type="ORF">PG999_006435</name>
</gene>
<accession>A0AAW0QTD8</accession>
<reference evidence="2 3" key="1">
    <citation type="submission" date="2023-01" db="EMBL/GenBank/DDBJ databases">
        <title>Analysis of 21 Apiospora genomes using comparative genomics revels a genus with tremendous synthesis potential of carbohydrate active enzymes and secondary metabolites.</title>
        <authorList>
            <person name="Sorensen T."/>
        </authorList>
    </citation>
    <scope>NUCLEOTIDE SEQUENCE [LARGE SCALE GENOMIC DNA]</scope>
    <source>
        <strain evidence="2 3">CBS 117206</strain>
    </source>
</reference>
<comment type="caution">
    <text evidence="2">The sequence shown here is derived from an EMBL/GenBank/DDBJ whole genome shotgun (WGS) entry which is preliminary data.</text>
</comment>
<name>A0AAW0QTD8_9PEZI</name>
<keyword evidence="3" id="KW-1185">Reference proteome</keyword>
<organism evidence="2 3">
    <name type="scientific">Apiospora kogelbergensis</name>
    <dbReference type="NCBI Taxonomy" id="1337665"/>
    <lineage>
        <taxon>Eukaryota</taxon>
        <taxon>Fungi</taxon>
        <taxon>Dikarya</taxon>
        <taxon>Ascomycota</taxon>
        <taxon>Pezizomycotina</taxon>
        <taxon>Sordariomycetes</taxon>
        <taxon>Xylariomycetidae</taxon>
        <taxon>Amphisphaeriales</taxon>
        <taxon>Apiosporaceae</taxon>
        <taxon>Apiospora</taxon>
    </lineage>
</organism>
<dbReference type="Proteomes" id="UP001392437">
    <property type="component" value="Unassembled WGS sequence"/>
</dbReference>
<dbReference type="EMBL" id="JAQQWP010000006">
    <property type="protein sequence ID" value="KAK8114366.1"/>
    <property type="molecule type" value="Genomic_DNA"/>
</dbReference>
<evidence type="ECO:0000256" key="1">
    <source>
        <dbReference type="SAM" id="SignalP"/>
    </source>
</evidence>
<dbReference type="AlphaFoldDB" id="A0AAW0QTD8"/>
<protein>
    <submittedName>
        <fullName evidence="2">Uncharacterized protein</fullName>
    </submittedName>
</protein>
<proteinExistence type="predicted"/>